<evidence type="ECO:0000313" key="2">
    <source>
        <dbReference type="Proteomes" id="UP000652761"/>
    </source>
</evidence>
<protein>
    <submittedName>
        <fullName evidence="1">Uncharacterized protein</fullName>
    </submittedName>
</protein>
<reference evidence="1" key="1">
    <citation type="submission" date="2017-07" db="EMBL/GenBank/DDBJ databases">
        <title>Taro Niue Genome Assembly and Annotation.</title>
        <authorList>
            <person name="Atibalentja N."/>
            <person name="Keating K."/>
            <person name="Fields C.J."/>
        </authorList>
    </citation>
    <scope>NUCLEOTIDE SEQUENCE</scope>
    <source>
        <strain evidence="1">Niue_2</strain>
        <tissue evidence="1">Leaf</tissue>
    </source>
</reference>
<organism evidence="1 2">
    <name type="scientific">Colocasia esculenta</name>
    <name type="common">Wild taro</name>
    <name type="synonym">Arum esculentum</name>
    <dbReference type="NCBI Taxonomy" id="4460"/>
    <lineage>
        <taxon>Eukaryota</taxon>
        <taxon>Viridiplantae</taxon>
        <taxon>Streptophyta</taxon>
        <taxon>Embryophyta</taxon>
        <taxon>Tracheophyta</taxon>
        <taxon>Spermatophyta</taxon>
        <taxon>Magnoliopsida</taxon>
        <taxon>Liliopsida</taxon>
        <taxon>Araceae</taxon>
        <taxon>Aroideae</taxon>
        <taxon>Colocasieae</taxon>
        <taxon>Colocasia</taxon>
    </lineage>
</organism>
<dbReference type="Proteomes" id="UP000652761">
    <property type="component" value="Unassembled WGS sequence"/>
</dbReference>
<sequence>MAMVNEDLKNSFVRSLLVFFFSGVESPEWKPNPLLPPPRLSLSVLCLLSPPRTVVPHQFDIRTSYRLLPRSRVLASRLLLSRPHRALL</sequence>
<keyword evidence="2" id="KW-1185">Reference proteome</keyword>
<proteinExistence type="predicted"/>
<comment type="caution">
    <text evidence="1">The sequence shown here is derived from an EMBL/GenBank/DDBJ whole genome shotgun (WGS) entry which is preliminary data.</text>
</comment>
<name>A0A843US63_COLES</name>
<dbReference type="AlphaFoldDB" id="A0A843US63"/>
<gene>
    <name evidence="1" type="ORF">Taro_016159</name>
</gene>
<accession>A0A843US63</accession>
<evidence type="ECO:0000313" key="1">
    <source>
        <dbReference type="EMBL" id="MQL83673.1"/>
    </source>
</evidence>
<dbReference type="EMBL" id="NMUH01000710">
    <property type="protein sequence ID" value="MQL83673.1"/>
    <property type="molecule type" value="Genomic_DNA"/>
</dbReference>